<reference evidence="4" key="1">
    <citation type="submission" date="2016-10" db="EMBL/GenBank/DDBJ databases">
        <authorList>
            <person name="Varghese N."/>
            <person name="Submissions S."/>
        </authorList>
    </citation>
    <scope>NUCLEOTIDE SEQUENCE [LARGE SCALE GENOMIC DNA]</scope>
    <source>
        <strain evidence="4">CGMCC 1.10971</strain>
    </source>
</reference>
<dbReference type="AlphaFoldDB" id="A0A1I2P5Y1"/>
<name>A0A1I2P5Y1_9GAMM</name>
<feature type="signal peptide" evidence="1">
    <location>
        <begin position="1"/>
        <end position="22"/>
    </location>
</feature>
<dbReference type="PANTHER" id="PTHR42886:SF29">
    <property type="entry name" value="PUMMELIG, ISOFORM A"/>
    <property type="match status" value="1"/>
</dbReference>
<feature type="domain" description="Serine aminopeptidase S33" evidence="2">
    <location>
        <begin position="48"/>
        <end position="177"/>
    </location>
</feature>
<proteinExistence type="predicted"/>
<sequence length="294" mass="32902">MPNSLLKISSLFLLLTCQSVFAQEVTTSHNKLLLNAELKLAEGSTLADGVLLITHGTLAHNKMEVIATLQDLLTDAGINTLAINLSLGIDNRHGMYDCQVPHQHKHSDAIDEINTWSMWLKSQEAGDISLMGHSRGGNQTAWFSDSYPDQVKSQILLAPATWSEAAEQNDYKQRYNKSLTEILTLAEQGDDNTWMDATNFIYCTDSRVKATSFVNYYAPDQRFDTPYLLNKTSTPSLVISGSEDNTVSDLAEKMADISNPRVEHISIEGADHYFRDLYADEVVEFIVDFMEKQQ</sequence>
<dbReference type="PANTHER" id="PTHR42886">
    <property type="entry name" value="RE40534P-RELATED"/>
    <property type="match status" value="1"/>
</dbReference>
<evidence type="ECO:0000313" key="4">
    <source>
        <dbReference type="Proteomes" id="UP000198623"/>
    </source>
</evidence>
<evidence type="ECO:0000313" key="3">
    <source>
        <dbReference type="EMBL" id="SFG11518.1"/>
    </source>
</evidence>
<dbReference type="Pfam" id="PF12146">
    <property type="entry name" value="Hydrolase_4"/>
    <property type="match status" value="1"/>
</dbReference>
<dbReference type="GO" id="GO:0016787">
    <property type="term" value="F:hydrolase activity"/>
    <property type="evidence" value="ECO:0007669"/>
    <property type="project" value="UniProtKB-KW"/>
</dbReference>
<gene>
    <name evidence="3" type="ORF">SAMN05216175_103286</name>
</gene>
<accession>A0A1I2P5Y1</accession>
<keyword evidence="1" id="KW-0732">Signal</keyword>
<evidence type="ECO:0000256" key="1">
    <source>
        <dbReference type="SAM" id="SignalP"/>
    </source>
</evidence>
<feature type="chain" id="PRO_5011549516" evidence="1">
    <location>
        <begin position="23"/>
        <end position="294"/>
    </location>
</feature>
<dbReference type="EMBL" id="FOOU01000003">
    <property type="protein sequence ID" value="SFG11518.1"/>
    <property type="molecule type" value="Genomic_DNA"/>
</dbReference>
<dbReference type="InterPro" id="IPR022742">
    <property type="entry name" value="Hydrolase_4"/>
</dbReference>
<keyword evidence="3" id="KW-0378">Hydrolase</keyword>
<dbReference type="OrthoDB" id="8208091at2"/>
<dbReference type="STRING" id="1045558.SAMN05216175_103286"/>
<dbReference type="RefSeq" id="WP_090725903.1">
    <property type="nucleotide sequence ID" value="NZ_FOOU01000003.1"/>
</dbReference>
<dbReference type="Gene3D" id="3.40.50.1820">
    <property type="entry name" value="alpha/beta hydrolase"/>
    <property type="match status" value="1"/>
</dbReference>
<dbReference type="SUPFAM" id="SSF53474">
    <property type="entry name" value="alpha/beta-Hydrolases"/>
    <property type="match status" value="1"/>
</dbReference>
<keyword evidence="4" id="KW-1185">Reference proteome</keyword>
<evidence type="ECO:0000259" key="2">
    <source>
        <dbReference type="Pfam" id="PF12146"/>
    </source>
</evidence>
<dbReference type="InterPro" id="IPR029058">
    <property type="entry name" value="AB_hydrolase_fold"/>
</dbReference>
<dbReference type="Proteomes" id="UP000198623">
    <property type="component" value="Unassembled WGS sequence"/>
</dbReference>
<organism evidence="3 4">
    <name type="scientific">Neptunomonas qingdaonensis</name>
    <dbReference type="NCBI Taxonomy" id="1045558"/>
    <lineage>
        <taxon>Bacteria</taxon>
        <taxon>Pseudomonadati</taxon>
        <taxon>Pseudomonadota</taxon>
        <taxon>Gammaproteobacteria</taxon>
        <taxon>Oceanospirillales</taxon>
        <taxon>Oceanospirillaceae</taxon>
        <taxon>Neptunomonas</taxon>
    </lineage>
</organism>
<protein>
    <submittedName>
        <fullName evidence="3">Lysophospholipase, alpha-beta hydrolase superfamily</fullName>
    </submittedName>
</protein>